<dbReference type="GO" id="GO:0016020">
    <property type="term" value="C:membrane"/>
    <property type="evidence" value="ECO:0007669"/>
    <property type="project" value="TreeGrafter"/>
</dbReference>
<accession>A0A1F8DLD2</accession>
<evidence type="ECO:0000256" key="1">
    <source>
        <dbReference type="ARBA" id="ARBA00022967"/>
    </source>
</evidence>
<dbReference type="InterPro" id="IPR036412">
    <property type="entry name" value="HAD-like_sf"/>
</dbReference>
<feature type="transmembrane region" description="Helical" evidence="2">
    <location>
        <begin position="41"/>
        <end position="58"/>
    </location>
</feature>
<dbReference type="GO" id="GO:0055070">
    <property type="term" value="P:copper ion homeostasis"/>
    <property type="evidence" value="ECO:0007669"/>
    <property type="project" value="TreeGrafter"/>
</dbReference>
<proteinExistence type="predicted"/>
<gene>
    <name evidence="3" type="ORF">A3J77_01970</name>
</gene>
<dbReference type="GO" id="GO:0005507">
    <property type="term" value="F:copper ion binding"/>
    <property type="evidence" value="ECO:0007669"/>
    <property type="project" value="TreeGrafter"/>
</dbReference>
<reference evidence="3 4" key="1">
    <citation type="journal article" date="2016" name="Nat. Commun.">
        <title>Thousands of microbial genomes shed light on interconnected biogeochemical processes in an aquifer system.</title>
        <authorList>
            <person name="Anantharaman K."/>
            <person name="Brown C.T."/>
            <person name="Hug L.A."/>
            <person name="Sharon I."/>
            <person name="Castelle C.J."/>
            <person name="Probst A.J."/>
            <person name="Thomas B.C."/>
            <person name="Singh A."/>
            <person name="Wilkins M.J."/>
            <person name="Karaoz U."/>
            <person name="Brodie E.L."/>
            <person name="Williams K.H."/>
            <person name="Hubbard S.S."/>
            <person name="Banfield J.F."/>
        </authorList>
    </citation>
    <scope>NUCLEOTIDE SEQUENCE [LARGE SCALE GENOMIC DNA]</scope>
</reference>
<dbReference type="PANTHER" id="PTHR43520">
    <property type="entry name" value="ATP7, ISOFORM B"/>
    <property type="match status" value="1"/>
</dbReference>
<dbReference type="GO" id="GO:0043682">
    <property type="term" value="F:P-type divalent copper transporter activity"/>
    <property type="evidence" value="ECO:0007669"/>
    <property type="project" value="TreeGrafter"/>
</dbReference>
<evidence type="ECO:0000256" key="2">
    <source>
        <dbReference type="SAM" id="Phobius"/>
    </source>
</evidence>
<comment type="caution">
    <text evidence="3">The sequence shown here is derived from an EMBL/GenBank/DDBJ whole genome shotgun (WGS) entry which is preliminary data.</text>
</comment>
<evidence type="ECO:0000313" key="3">
    <source>
        <dbReference type="EMBL" id="OGM89427.1"/>
    </source>
</evidence>
<dbReference type="Proteomes" id="UP000182002">
    <property type="component" value="Unassembled WGS sequence"/>
</dbReference>
<dbReference type="EMBL" id="MGIO01000027">
    <property type="protein sequence ID" value="OGM89427.1"/>
    <property type="molecule type" value="Genomic_DNA"/>
</dbReference>
<dbReference type="SUPFAM" id="SSF56784">
    <property type="entry name" value="HAD-like"/>
    <property type="match status" value="1"/>
</dbReference>
<name>A0A1F8DLD2_9BACT</name>
<dbReference type="InterPro" id="IPR023214">
    <property type="entry name" value="HAD_sf"/>
</dbReference>
<dbReference type="AlphaFoldDB" id="A0A1F8DLD2"/>
<organism evidence="3 4">
    <name type="scientific">Candidatus Wolfebacteria bacterium RBG_13_41_7</name>
    <dbReference type="NCBI Taxonomy" id="1802554"/>
    <lineage>
        <taxon>Bacteria</taxon>
        <taxon>Candidatus Wolfeibacteriota</taxon>
    </lineage>
</organism>
<keyword evidence="2" id="KW-0472">Membrane</keyword>
<feature type="transmembrane region" description="Helical" evidence="2">
    <location>
        <begin position="64"/>
        <end position="82"/>
    </location>
</feature>
<keyword evidence="2" id="KW-1133">Transmembrane helix</keyword>
<keyword evidence="1" id="KW-1278">Translocase</keyword>
<keyword evidence="2" id="KW-0812">Transmembrane</keyword>
<protein>
    <recommendedName>
        <fullName evidence="5">HMA domain-containing protein</fullName>
    </recommendedName>
</protein>
<dbReference type="Gene3D" id="3.40.50.1000">
    <property type="entry name" value="HAD superfamily/HAD-like"/>
    <property type="match status" value="1"/>
</dbReference>
<evidence type="ECO:0008006" key="5">
    <source>
        <dbReference type="Google" id="ProtNLM"/>
    </source>
</evidence>
<dbReference type="PANTHER" id="PTHR43520:SF8">
    <property type="entry name" value="P-TYPE CU(+) TRANSPORTER"/>
    <property type="match status" value="1"/>
</dbReference>
<evidence type="ECO:0000313" key="4">
    <source>
        <dbReference type="Proteomes" id="UP000182002"/>
    </source>
</evidence>
<sequence>MGSATDIAKEAGQIILMQNNLEKVIEAINLSKFTFRAIKQNLFWAFIYNAVAVPLAVVGLLNPMIAAAAMSFSSISVVLNSLRLKHSKLI</sequence>